<dbReference type="PROSITE" id="PS50977">
    <property type="entry name" value="HTH_TETR_2"/>
    <property type="match status" value="1"/>
</dbReference>
<gene>
    <name evidence="6" type="ORF">HMPREF3228_00059</name>
</gene>
<protein>
    <submittedName>
        <fullName evidence="6">Transcriptional regulator, TetR family</fullName>
    </submittedName>
</protein>
<evidence type="ECO:0000313" key="6">
    <source>
        <dbReference type="EMBL" id="KXA63110.1"/>
    </source>
</evidence>
<dbReference type="PANTHER" id="PTHR47506:SF6">
    <property type="entry name" value="HTH-TYPE TRANSCRIPTIONAL REPRESSOR NEMR"/>
    <property type="match status" value="1"/>
</dbReference>
<evidence type="ECO:0000256" key="4">
    <source>
        <dbReference type="PROSITE-ProRule" id="PRU00335"/>
    </source>
</evidence>
<dbReference type="AlphaFoldDB" id="A0A133S3M6"/>
<dbReference type="Proteomes" id="UP000070065">
    <property type="component" value="Unassembled WGS sequence"/>
</dbReference>
<evidence type="ECO:0000256" key="2">
    <source>
        <dbReference type="ARBA" id="ARBA00023125"/>
    </source>
</evidence>
<evidence type="ECO:0000256" key="3">
    <source>
        <dbReference type="ARBA" id="ARBA00023163"/>
    </source>
</evidence>
<accession>A0A133S3M6</accession>
<feature type="domain" description="HTH tetR-type" evidence="5">
    <location>
        <begin position="9"/>
        <end position="69"/>
    </location>
</feature>
<proteinExistence type="predicted"/>
<organism evidence="6 7">
    <name type="scientific">Streptococcus mitis</name>
    <dbReference type="NCBI Taxonomy" id="28037"/>
    <lineage>
        <taxon>Bacteria</taxon>
        <taxon>Bacillati</taxon>
        <taxon>Bacillota</taxon>
        <taxon>Bacilli</taxon>
        <taxon>Lactobacillales</taxon>
        <taxon>Streptococcaceae</taxon>
        <taxon>Streptococcus</taxon>
        <taxon>Streptococcus mitis group</taxon>
    </lineage>
</organism>
<dbReference type="PATRIC" id="fig|28037.231.peg.61"/>
<dbReference type="InterPro" id="IPR049149">
    <property type="entry name" value="TetR/AcrR_C"/>
</dbReference>
<dbReference type="PRINTS" id="PR00455">
    <property type="entry name" value="HTHTETR"/>
</dbReference>
<keyword evidence="3" id="KW-0804">Transcription</keyword>
<reference evidence="6 7" key="1">
    <citation type="submission" date="2016-01" db="EMBL/GenBank/DDBJ databases">
        <authorList>
            <person name="Oliw E.H."/>
        </authorList>
    </citation>
    <scope>NUCLEOTIDE SEQUENCE [LARGE SCALE GENOMIC DNA]</scope>
    <source>
        <strain evidence="6 7">CMW7705B</strain>
    </source>
</reference>
<dbReference type="InterPro" id="IPR023772">
    <property type="entry name" value="DNA-bd_HTH_TetR-type_CS"/>
</dbReference>
<evidence type="ECO:0000313" key="7">
    <source>
        <dbReference type="Proteomes" id="UP000070065"/>
    </source>
</evidence>
<dbReference type="SUPFAM" id="SSF46689">
    <property type="entry name" value="Homeodomain-like"/>
    <property type="match status" value="1"/>
</dbReference>
<evidence type="ECO:0000256" key="1">
    <source>
        <dbReference type="ARBA" id="ARBA00023015"/>
    </source>
</evidence>
<dbReference type="EMBL" id="LRQR01000004">
    <property type="protein sequence ID" value="KXA63110.1"/>
    <property type="molecule type" value="Genomic_DNA"/>
</dbReference>
<dbReference type="InterPro" id="IPR001647">
    <property type="entry name" value="HTH_TetR"/>
</dbReference>
<keyword evidence="1" id="KW-0805">Transcription regulation</keyword>
<dbReference type="GO" id="GO:0003677">
    <property type="term" value="F:DNA binding"/>
    <property type="evidence" value="ECO:0007669"/>
    <property type="project" value="UniProtKB-UniRule"/>
</dbReference>
<dbReference type="Pfam" id="PF00440">
    <property type="entry name" value="TetR_N"/>
    <property type="match status" value="1"/>
</dbReference>
<comment type="caution">
    <text evidence="6">The sequence shown here is derived from an EMBL/GenBank/DDBJ whole genome shotgun (WGS) entry which is preliminary data.</text>
</comment>
<dbReference type="Gene3D" id="1.10.357.10">
    <property type="entry name" value="Tetracycline Repressor, domain 2"/>
    <property type="match status" value="1"/>
</dbReference>
<dbReference type="RefSeq" id="WP_060805177.1">
    <property type="nucleotide sequence ID" value="NZ_KQ957842.1"/>
</dbReference>
<dbReference type="Pfam" id="PF21303">
    <property type="entry name" value="TetR_C_39"/>
    <property type="match status" value="1"/>
</dbReference>
<dbReference type="PANTHER" id="PTHR47506">
    <property type="entry name" value="TRANSCRIPTIONAL REGULATORY PROTEIN"/>
    <property type="match status" value="1"/>
</dbReference>
<dbReference type="InterPro" id="IPR009057">
    <property type="entry name" value="Homeodomain-like_sf"/>
</dbReference>
<feature type="DNA-binding region" description="H-T-H motif" evidence="4">
    <location>
        <begin position="32"/>
        <end position="51"/>
    </location>
</feature>
<keyword evidence="2 4" id="KW-0238">DNA-binding</keyword>
<name>A0A133S3M6_STRMT</name>
<dbReference type="PROSITE" id="PS01081">
    <property type="entry name" value="HTH_TETR_1"/>
    <property type="match status" value="1"/>
</dbReference>
<sequence>MVAKTEKSQAMIEKILSTATHLFIHNGYEKTSVQNIAQTASISKGAIYHHFQSKDEIFFAVLKQRYQLMEKELLDWLESTSHLTGREQLKETFQFSLKSQKTNYEMLNHAPLDAEFMLTIIRYNLRIGTPLIADIIKKGIEDQSIQPIPFPNEAAETILLLTNFWVEGSIFENSSEKMVERIYFLQFMLQSIGLDIFDESLIQEILSQSN</sequence>
<evidence type="ECO:0000259" key="5">
    <source>
        <dbReference type="PROSITE" id="PS50977"/>
    </source>
</evidence>